<dbReference type="Proteomes" id="UP000324222">
    <property type="component" value="Unassembled WGS sequence"/>
</dbReference>
<proteinExistence type="predicted"/>
<evidence type="ECO:0000256" key="1">
    <source>
        <dbReference type="SAM" id="MobiDB-lite"/>
    </source>
</evidence>
<protein>
    <submittedName>
        <fullName evidence="2">Uncharacterized protein</fullName>
    </submittedName>
</protein>
<keyword evidence="3" id="KW-1185">Reference proteome</keyword>
<evidence type="ECO:0000313" key="2">
    <source>
        <dbReference type="EMBL" id="MPC66088.1"/>
    </source>
</evidence>
<feature type="region of interest" description="Disordered" evidence="1">
    <location>
        <begin position="305"/>
        <end position="332"/>
    </location>
</feature>
<name>A0A5B7HAT3_PORTR</name>
<sequence length="612" mass="66222">MSCRGGICSLDKRCQECEDWEDDVIIKANRHQVSLQSRRLAYHKGNEGDKSLPVLSPSSSESSASNPDVAPVPADDSASSDSPPPSPGPSVSQVNFSDNPQAQFSQALTVINNMAAFLGISGDDSHTRLKDVVKDMVRDSLADKLTSMISVPPVPPSSDVPLLFMSGGSVSTDVHLPTAVGEGRQPPPTNVVLENSLFQQEVCTLQPATPSCTPKRIPKDLKGKVKPSRTAAMGDDREVMPSTTHSSLPRSTVVESGCCHNNKACSVSQPNVALTSCAEIRYKVELAYIQVGGDAGSSCMLSRSADPQLLSPTSGSQSRTVHTKSSGRGQVQTSTSLVHPLVVSPSAHHTQNSGNLTIPLHLIRPHHDDLHLSLRSLSQAGTALHCSSHRTRLETDVPSPSASHTGDAHGNTYWTFSPSLPVSSGGHRENETTTVEESAFLKLTHFVFNQFPDSMGSIPTFQDKPLGPGQEEFVARKKRSPLRPFHWSGPMRQSTEFINHILSERISAGHSSALPFTLPRKSFYRADEDTLHCKTATVNSSLARLLTRNPSDVRSSISGKDLAQLEEALQYLHSIQNFQFWIFGAVSRLLSDSAPDRDLLMNQAVYSMQLAM</sequence>
<gene>
    <name evidence="2" type="ORF">E2C01_060231</name>
</gene>
<feature type="compositionally biased region" description="Polar residues" evidence="1">
    <location>
        <begin position="310"/>
        <end position="332"/>
    </location>
</feature>
<comment type="caution">
    <text evidence="2">The sequence shown here is derived from an EMBL/GenBank/DDBJ whole genome shotgun (WGS) entry which is preliminary data.</text>
</comment>
<dbReference type="EMBL" id="VSRR010024258">
    <property type="protein sequence ID" value="MPC66088.1"/>
    <property type="molecule type" value="Genomic_DNA"/>
</dbReference>
<organism evidence="2 3">
    <name type="scientific">Portunus trituberculatus</name>
    <name type="common">Swimming crab</name>
    <name type="synonym">Neptunus trituberculatus</name>
    <dbReference type="NCBI Taxonomy" id="210409"/>
    <lineage>
        <taxon>Eukaryota</taxon>
        <taxon>Metazoa</taxon>
        <taxon>Ecdysozoa</taxon>
        <taxon>Arthropoda</taxon>
        <taxon>Crustacea</taxon>
        <taxon>Multicrustacea</taxon>
        <taxon>Malacostraca</taxon>
        <taxon>Eumalacostraca</taxon>
        <taxon>Eucarida</taxon>
        <taxon>Decapoda</taxon>
        <taxon>Pleocyemata</taxon>
        <taxon>Brachyura</taxon>
        <taxon>Eubrachyura</taxon>
        <taxon>Portunoidea</taxon>
        <taxon>Portunidae</taxon>
        <taxon>Portuninae</taxon>
        <taxon>Portunus</taxon>
    </lineage>
</organism>
<reference evidence="2 3" key="1">
    <citation type="submission" date="2019-05" db="EMBL/GenBank/DDBJ databases">
        <title>Another draft genome of Portunus trituberculatus and its Hox gene families provides insights of decapod evolution.</title>
        <authorList>
            <person name="Jeong J.-H."/>
            <person name="Song I."/>
            <person name="Kim S."/>
            <person name="Choi T."/>
            <person name="Kim D."/>
            <person name="Ryu S."/>
            <person name="Kim W."/>
        </authorList>
    </citation>
    <scope>NUCLEOTIDE SEQUENCE [LARGE SCALE GENOMIC DNA]</scope>
    <source>
        <tissue evidence="2">Muscle</tissue>
    </source>
</reference>
<feature type="region of interest" description="Disordered" evidence="1">
    <location>
        <begin position="44"/>
        <end position="97"/>
    </location>
</feature>
<accession>A0A5B7HAT3</accession>
<feature type="compositionally biased region" description="Low complexity" evidence="1">
    <location>
        <begin position="51"/>
        <end position="81"/>
    </location>
</feature>
<dbReference type="AlphaFoldDB" id="A0A5B7HAT3"/>
<evidence type="ECO:0000313" key="3">
    <source>
        <dbReference type="Proteomes" id="UP000324222"/>
    </source>
</evidence>